<gene>
    <name evidence="1" type="ORF">SAMN04488694_12618</name>
</gene>
<dbReference type="STRING" id="392421.SAMN04488694_12618"/>
<evidence type="ECO:0000313" key="1">
    <source>
        <dbReference type="EMBL" id="SEU00908.1"/>
    </source>
</evidence>
<sequence>MSAFEDTHELWQNALEHDDVHTVAGPTSIETLLEARDHFEQLGNERRDGCLVISLEMARKIPRGWVEIDHDTLPDGHEEFRPLEDMTTITTRGGSPETFICRPDAVSLDITFLEPNDVVAIDFERGEFDAE</sequence>
<accession>A0A1I0IUF6</accession>
<name>A0A1I0IUF6_9EURY</name>
<keyword evidence="2" id="KW-1185">Reference proteome</keyword>
<protein>
    <submittedName>
        <fullName evidence="1">Uncharacterized protein</fullName>
    </submittedName>
</protein>
<proteinExistence type="predicted"/>
<dbReference type="RefSeq" id="WP_092934921.1">
    <property type="nucleotide sequence ID" value="NZ_FOIC01000026.1"/>
</dbReference>
<organism evidence="1 2">
    <name type="scientific">Natrinema hispanicum</name>
    <dbReference type="NCBI Taxonomy" id="392421"/>
    <lineage>
        <taxon>Archaea</taxon>
        <taxon>Methanobacteriati</taxon>
        <taxon>Methanobacteriota</taxon>
        <taxon>Stenosarchaea group</taxon>
        <taxon>Halobacteria</taxon>
        <taxon>Halobacteriales</taxon>
        <taxon>Natrialbaceae</taxon>
        <taxon>Natrinema</taxon>
    </lineage>
</organism>
<dbReference type="OrthoDB" id="203188at2157"/>
<dbReference type="Proteomes" id="UP000199320">
    <property type="component" value="Unassembled WGS sequence"/>
</dbReference>
<dbReference type="AlphaFoldDB" id="A0A1I0IUF6"/>
<dbReference type="EMBL" id="FOIC01000026">
    <property type="protein sequence ID" value="SEU00908.1"/>
    <property type="molecule type" value="Genomic_DNA"/>
</dbReference>
<evidence type="ECO:0000313" key="2">
    <source>
        <dbReference type="Proteomes" id="UP000199320"/>
    </source>
</evidence>
<reference evidence="2" key="1">
    <citation type="submission" date="2016-10" db="EMBL/GenBank/DDBJ databases">
        <authorList>
            <person name="Varghese N."/>
            <person name="Submissions S."/>
        </authorList>
    </citation>
    <scope>NUCLEOTIDE SEQUENCE [LARGE SCALE GENOMIC DNA]</scope>
    <source>
        <strain evidence="2">CDM_6</strain>
    </source>
</reference>